<name>A0A9D2J9Z1_9FIRM</name>
<comment type="caution">
    <text evidence="2">The sequence shown here is derived from an EMBL/GenBank/DDBJ whole genome shotgun (WGS) entry which is preliminary data.</text>
</comment>
<dbReference type="AlphaFoldDB" id="A0A9D2J9Z1"/>
<evidence type="ECO:0000313" key="3">
    <source>
        <dbReference type="Proteomes" id="UP000824048"/>
    </source>
</evidence>
<evidence type="ECO:0000313" key="2">
    <source>
        <dbReference type="EMBL" id="HIZ41933.1"/>
    </source>
</evidence>
<reference evidence="2" key="2">
    <citation type="submission" date="2021-04" db="EMBL/GenBank/DDBJ databases">
        <authorList>
            <person name="Gilroy R."/>
        </authorList>
    </citation>
    <scope>NUCLEOTIDE SEQUENCE</scope>
    <source>
        <strain evidence="2">ChiSxjej1B13-11774</strain>
    </source>
</reference>
<dbReference type="Pfam" id="PF00144">
    <property type="entry name" value="Beta-lactamase"/>
    <property type="match status" value="1"/>
</dbReference>
<dbReference type="PANTHER" id="PTHR43283">
    <property type="entry name" value="BETA-LACTAMASE-RELATED"/>
    <property type="match status" value="1"/>
</dbReference>
<sequence length="389" mass="43162">MDFSKLTAYLKTLESNYGVHGLDLKITKDHREVYRCMLGSHDYEGKVPVSAKDLYNIYSASKVITVTGVMQLIEQGRLGLDDCLEQYLPTFSSMQYATDFRIGEFPQPWPTRQSPLRPARNKIRIHDLMSMTAGLSYDLGAEPIRRVVEQSHGEAGTREIVTAMAEMPLICEPGTRYSYALGHDVLAAVVEVVTGMTFGRYMQENLFAPLGITEMYYQVPAGAEDRLAAQYAKDWNTGEIRPDQTMAYRFTKNYESGGAGLCTTVDEYSKVLDALANGGVGANGRRILKPESIALMSRNWLNEQQLADFAKCGKDGYGYGLGVRTLMDGTKAKSPVGEFGWDGAAGAFSLVDPANHLCLYYAHQILGMLEAYSEIHPTIRDLTYEGLEL</sequence>
<dbReference type="InterPro" id="IPR012338">
    <property type="entry name" value="Beta-lactam/transpept-like"/>
</dbReference>
<feature type="domain" description="Beta-lactamase-related" evidence="1">
    <location>
        <begin position="9"/>
        <end position="367"/>
    </location>
</feature>
<dbReference type="InterPro" id="IPR050789">
    <property type="entry name" value="Diverse_Enzym_Activities"/>
</dbReference>
<dbReference type="Proteomes" id="UP000824048">
    <property type="component" value="Unassembled WGS sequence"/>
</dbReference>
<accession>A0A9D2J9Z1</accession>
<organism evidence="2 3">
    <name type="scientific">Candidatus Gemmiger excrementigallinarum</name>
    <dbReference type="NCBI Taxonomy" id="2838609"/>
    <lineage>
        <taxon>Bacteria</taxon>
        <taxon>Bacillati</taxon>
        <taxon>Bacillota</taxon>
        <taxon>Clostridia</taxon>
        <taxon>Eubacteriales</taxon>
        <taxon>Gemmiger</taxon>
    </lineage>
</organism>
<dbReference type="SUPFAM" id="SSF56601">
    <property type="entry name" value="beta-lactamase/transpeptidase-like"/>
    <property type="match status" value="1"/>
</dbReference>
<dbReference type="PANTHER" id="PTHR43283:SF3">
    <property type="entry name" value="BETA-LACTAMASE FAMILY PROTEIN (AFU_ORTHOLOGUE AFUA_5G07500)"/>
    <property type="match status" value="1"/>
</dbReference>
<evidence type="ECO:0000259" key="1">
    <source>
        <dbReference type="Pfam" id="PF00144"/>
    </source>
</evidence>
<dbReference type="EMBL" id="DXBP01000032">
    <property type="protein sequence ID" value="HIZ41933.1"/>
    <property type="molecule type" value="Genomic_DNA"/>
</dbReference>
<dbReference type="InterPro" id="IPR001466">
    <property type="entry name" value="Beta-lactam-related"/>
</dbReference>
<gene>
    <name evidence="2" type="ORF">H9811_05145</name>
</gene>
<proteinExistence type="predicted"/>
<protein>
    <submittedName>
        <fullName evidence="2">Beta-lactamase family protein</fullName>
    </submittedName>
</protein>
<dbReference type="Gene3D" id="3.40.710.10">
    <property type="entry name" value="DD-peptidase/beta-lactamase superfamily"/>
    <property type="match status" value="1"/>
</dbReference>
<reference evidence="2" key="1">
    <citation type="journal article" date="2021" name="PeerJ">
        <title>Extensive microbial diversity within the chicken gut microbiome revealed by metagenomics and culture.</title>
        <authorList>
            <person name="Gilroy R."/>
            <person name="Ravi A."/>
            <person name="Getino M."/>
            <person name="Pursley I."/>
            <person name="Horton D.L."/>
            <person name="Alikhan N.F."/>
            <person name="Baker D."/>
            <person name="Gharbi K."/>
            <person name="Hall N."/>
            <person name="Watson M."/>
            <person name="Adriaenssens E.M."/>
            <person name="Foster-Nyarko E."/>
            <person name="Jarju S."/>
            <person name="Secka A."/>
            <person name="Antonio M."/>
            <person name="Oren A."/>
            <person name="Chaudhuri R.R."/>
            <person name="La Ragione R."/>
            <person name="Hildebrand F."/>
            <person name="Pallen M.J."/>
        </authorList>
    </citation>
    <scope>NUCLEOTIDE SEQUENCE</scope>
    <source>
        <strain evidence="2">ChiSxjej1B13-11774</strain>
    </source>
</reference>